<evidence type="ECO:0000313" key="1">
    <source>
        <dbReference type="EMBL" id="SEN11344.1"/>
    </source>
</evidence>
<dbReference type="RefSeq" id="WP_242943185.1">
    <property type="nucleotide sequence ID" value="NZ_FOCG01000003.1"/>
</dbReference>
<keyword evidence="2" id="KW-1185">Reference proteome</keyword>
<dbReference type="AlphaFoldDB" id="A0A1H8DWW5"/>
<name>A0A1H8DWW5_9FIRM</name>
<dbReference type="Proteomes" id="UP000199158">
    <property type="component" value="Unassembled WGS sequence"/>
</dbReference>
<protein>
    <submittedName>
        <fullName evidence="1">Uncharacterized protein</fullName>
    </submittedName>
</protein>
<reference evidence="1 2" key="1">
    <citation type="submission" date="2016-10" db="EMBL/GenBank/DDBJ databases">
        <authorList>
            <person name="de Groot N.N."/>
        </authorList>
    </citation>
    <scope>NUCLEOTIDE SEQUENCE [LARGE SCALE GENOMIC DNA]</scope>
    <source>
        <strain evidence="1 2">CGMCC 1.5070</strain>
    </source>
</reference>
<accession>A0A1H8DWW5</accession>
<gene>
    <name evidence="1" type="ORF">SAMN05216180_2825</name>
</gene>
<organism evidence="1 2">
    <name type="scientific">Hydrogenoanaerobacterium saccharovorans</name>
    <dbReference type="NCBI Taxonomy" id="474960"/>
    <lineage>
        <taxon>Bacteria</taxon>
        <taxon>Bacillati</taxon>
        <taxon>Bacillota</taxon>
        <taxon>Clostridia</taxon>
        <taxon>Eubacteriales</taxon>
        <taxon>Oscillospiraceae</taxon>
        <taxon>Hydrogenoanaerobacterium</taxon>
    </lineage>
</organism>
<dbReference type="STRING" id="474960.SAMN05216180_2825"/>
<evidence type="ECO:0000313" key="2">
    <source>
        <dbReference type="Proteomes" id="UP000199158"/>
    </source>
</evidence>
<dbReference type="EMBL" id="FOCG01000003">
    <property type="protein sequence ID" value="SEN11344.1"/>
    <property type="molecule type" value="Genomic_DNA"/>
</dbReference>
<sequence length="162" mass="18970">MKIETIKQNTIDSSKSLVCIHTNENGEPRGEIYNRYLVEPIAFTDMFTLINEMDAFFDQTGYPQAYNEYRTFVDKKKEKKFRLREAESDLDDMFLENTTGDKATFVIQVQFRQNSSWQGTITWAEGKKTQRYRSTLEMIKLMDSVLTAEDEKKTQTDPTESD</sequence>
<proteinExistence type="predicted"/>